<feature type="compositionally biased region" description="Polar residues" evidence="1">
    <location>
        <begin position="9"/>
        <end position="18"/>
    </location>
</feature>
<evidence type="ECO:0000256" key="1">
    <source>
        <dbReference type="SAM" id="MobiDB-lite"/>
    </source>
</evidence>
<feature type="non-terminal residue" evidence="2">
    <location>
        <position position="1"/>
    </location>
</feature>
<dbReference type="EMBL" id="LAZR01047685">
    <property type="protein sequence ID" value="KKK93651.1"/>
    <property type="molecule type" value="Genomic_DNA"/>
</dbReference>
<name>A0A0F9CAC1_9ZZZZ</name>
<reference evidence="2" key="1">
    <citation type="journal article" date="2015" name="Nature">
        <title>Complex archaea that bridge the gap between prokaryotes and eukaryotes.</title>
        <authorList>
            <person name="Spang A."/>
            <person name="Saw J.H."/>
            <person name="Jorgensen S.L."/>
            <person name="Zaremba-Niedzwiedzka K."/>
            <person name="Martijn J."/>
            <person name="Lind A.E."/>
            <person name="van Eijk R."/>
            <person name="Schleper C."/>
            <person name="Guy L."/>
            <person name="Ettema T.J."/>
        </authorList>
    </citation>
    <scope>NUCLEOTIDE SEQUENCE</scope>
</reference>
<dbReference type="AlphaFoldDB" id="A0A0F9CAC1"/>
<feature type="compositionally biased region" description="Gly residues" evidence="1">
    <location>
        <begin position="21"/>
        <end position="30"/>
    </location>
</feature>
<comment type="caution">
    <text evidence="2">The sequence shown here is derived from an EMBL/GenBank/DDBJ whole genome shotgun (WGS) entry which is preliminary data.</text>
</comment>
<feature type="region of interest" description="Disordered" evidence="1">
    <location>
        <begin position="1"/>
        <end position="32"/>
    </location>
</feature>
<protein>
    <submittedName>
        <fullName evidence="2">Uncharacterized protein</fullName>
    </submittedName>
</protein>
<evidence type="ECO:0000313" key="2">
    <source>
        <dbReference type="EMBL" id="KKK93651.1"/>
    </source>
</evidence>
<gene>
    <name evidence="2" type="ORF">LCGC14_2690770</name>
</gene>
<sequence>AITVDKNGNIVQSRVMPQSSGGSGGGGGTAGLSFQQELDLLEEQSRLAGEREGVAVKF</sequence>
<proteinExistence type="predicted"/>
<organism evidence="2">
    <name type="scientific">marine sediment metagenome</name>
    <dbReference type="NCBI Taxonomy" id="412755"/>
    <lineage>
        <taxon>unclassified sequences</taxon>
        <taxon>metagenomes</taxon>
        <taxon>ecological metagenomes</taxon>
    </lineage>
</organism>
<accession>A0A0F9CAC1</accession>